<dbReference type="PANTHER" id="PTHR43423">
    <property type="entry name" value="ABC TRANSPORTER I FAMILY MEMBER 17"/>
    <property type="match status" value="1"/>
</dbReference>
<protein>
    <submittedName>
        <fullName evidence="10">ATPase component (FetA)</fullName>
    </submittedName>
</protein>
<dbReference type="InterPro" id="IPR003439">
    <property type="entry name" value="ABC_transporter-like_ATP-bd"/>
</dbReference>
<dbReference type="PROSITE" id="PS50893">
    <property type="entry name" value="ABC_TRANSPORTER_2"/>
    <property type="match status" value="1"/>
</dbReference>
<keyword evidence="6" id="KW-0067">ATP-binding</keyword>
<dbReference type="SUPFAM" id="SSF52540">
    <property type="entry name" value="P-loop containing nucleoside triphosphate hydrolases"/>
    <property type="match status" value="1"/>
</dbReference>
<evidence type="ECO:0000256" key="1">
    <source>
        <dbReference type="ARBA" id="ARBA00022448"/>
    </source>
</evidence>
<dbReference type="Proteomes" id="UP001314241">
    <property type="component" value="Unassembled WGS sequence"/>
</dbReference>
<keyword evidence="5" id="KW-0547">Nucleotide-binding</keyword>
<keyword evidence="1" id="KW-0813">Transport</keyword>
<dbReference type="InterPro" id="IPR017871">
    <property type="entry name" value="ABC_transporter-like_CS"/>
</dbReference>
<dbReference type="InterPro" id="IPR003593">
    <property type="entry name" value="AAA+_ATPase"/>
</dbReference>
<evidence type="ECO:0000256" key="7">
    <source>
        <dbReference type="ARBA" id="ARBA00022967"/>
    </source>
</evidence>
<sequence length="210" mass="23435">MAELEARQLNVTDILTDINFKLTSGQHWTLTGPSGGGKSTFLKALASLQPNTSGQLLLDGKAVSDYPINEYREAVSYAVQSALLFGKTVRDNLDLPFELRQQKADEQVQTEFLEKVNLPADYLDRSIQDLSGGQRQRVAVLRNLIFPPEFLLLDEITTGLDEESKKTVWSCVLNEQKEHNFGIISITHDPDEIKGAKHVIEIQGGRLNVK</sequence>
<dbReference type="Pfam" id="PF00005">
    <property type="entry name" value="ABC_tran"/>
    <property type="match status" value="1"/>
</dbReference>
<proteinExistence type="predicted"/>
<dbReference type="EMBL" id="CAWVOH010000001">
    <property type="protein sequence ID" value="CAK8053710.1"/>
    <property type="molecule type" value="Genomic_DNA"/>
</dbReference>
<dbReference type="InterPro" id="IPR027417">
    <property type="entry name" value="P-loop_NTPase"/>
</dbReference>
<name>A0ABM9N3I7_9LACO</name>
<organism evidence="10 11">
    <name type="scientific">Eupransor demetentiae</name>
    <dbReference type="NCBI Taxonomy" id="3109584"/>
    <lineage>
        <taxon>Bacteria</taxon>
        <taxon>Bacillati</taxon>
        <taxon>Bacillota</taxon>
        <taxon>Bacilli</taxon>
        <taxon>Lactobacillales</taxon>
        <taxon>Lactobacillaceae</taxon>
        <taxon>Eupransor</taxon>
    </lineage>
</organism>
<dbReference type="RefSeq" id="WP_349641265.1">
    <property type="nucleotide sequence ID" value="NZ_CAWVOH010000001.1"/>
</dbReference>
<evidence type="ECO:0000313" key="10">
    <source>
        <dbReference type="EMBL" id="CAK8053710.1"/>
    </source>
</evidence>
<dbReference type="PANTHER" id="PTHR43423:SF12">
    <property type="entry name" value="IRON EXPORT ATP-BINDING PROTEIN FETA-RELATED"/>
    <property type="match status" value="1"/>
</dbReference>
<keyword evidence="4" id="KW-0592">Phosphate transport</keyword>
<evidence type="ECO:0000256" key="3">
    <source>
        <dbReference type="ARBA" id="ARBA00022519"/>
    </source>
</evidence>
<evidence type="ECO:0000256" key="5">
    <source>
        <dbReference type="ARBA" id="ARBA00022741"/>
    </source>
</evidence>
<accession>A0ABM9N3I7</accession>
<keyword evidence="7" id="KW-1278">Translocase</keyword>
<feature type="domain" description="ABC transporter" evidence="9">
    <location>
        <begin position="4"/>
        <end position="209"/>
    </location>
</feature>
<evidence type="ECO:0000256" key="8">
    <source>
        <dbReference type="ARBA" id="ARBA00023136"/>
    </source>
</evidence>
<reference evidence="10 11" key="1">
    <citation type="submission" date="2024-01" db="EMBL/GenBank/DDBJ databases">
        <authorList>
            <person name="Botero Cardona J."/>
        </authorList>
    </citation>
    <scope>NUCLEOTIDE SEQUENCE [LARGE SCALE GENOMIC DNA]</scope>
    <source>
        <strain evidence="10 11">LMG 33000</strain>
    </source>
</reference>
<evidence type="ECO:0000256" key="4">
    <source>
        <dbReference type="ARBA" id="ARBA00022592"/>
    </source>
</evidence>
<keyword evidence="3" id="KW-0997">Cell inner membrane</keyword>
<keyword evidence="8" id="KW-0472">Membrane</keyword>
<dbReference type="SMART" id="SM00382">
    <property type="entry name" value="AAA"/>
    <property type="match status" value="1"/>
</dbReference>
<keyword evidence="2" id="KW-1003">Cell membrane</keyword>
<evidence type="ECO:0000256" key="6">
    <source>
        <dbReference type="ARBA" id="ARBA00022840"/>
    </source>
</evidence>
<evidence type="ECO:0000313" key="11">
    <source>
        <dbReference type="Proteomes" id="UP001314241"/>
    </source>
</evidence>
<evidence type="ECO:0000259" key="9">
    <source>
        <dbReference type="PROSITE" id="PS50893"/>
    </source>
</evidence>
<comment type="caution">
    <text evidence="10">The sequence shown here is derived from an EMBL/GenBank/DDBJ whole genome shotgun (WGS) entry which is preliminary data.</text>
</comment>
<dbReference type="PROSITE" id="PS00211">
    <property type="entry name" value="ABC_TRANSPORTER_1"/>
    <property type="match status" value="1"/>
</dbReference>
<evidence type="ECO:0000256" key="2">
    <source>
        <dbReference type="ARBA" id="ARBA00022475"/>
    </source>
</evidence>
<dbReference type="Gene3D" id="3.40.50.300">
    <property type="entry name" value="P-loop containing nucleotide triphosphate hydrolases"/>
    <property type="match status" value="1"/>
</dbReference>
<keyword evidence="11" id="KW-1185">Reference proteome</keyword>
<gene>
    <name evidence="10" type="ORF">R54876_GBNLAHCA_00267</name>
</gene>